<dbReference type="PANTHER" id="PTHR43280">
    <property type="entry name" value="ARAC-FAMILY TRANSCRIPTIONAL REGULATOR"/>
    <property type="match status" value="1"/>
</dbReference>
<organism evidence="5 6">
    <name type="scientific">Belliella aquatica</name>
    <dbReference type="NCBI Taxonomy" id="1323734"/>
    <lineage>
        <taxon>Bacteria</taxon>
        <taxon>Pseudomonadati</taxon>
        <taxon>Bacteroidota</taxon>
        <taxon>Cytophagia</taxon>
        <taxon>Cytophagales</taxon>
        <taxon>Cyclobacteriaceae</taxon>
        <taxon>Belliella</taxon>
    </lineage>
</organism>
<evidence type="ECO:0000256" key="1">
    <source>
        <dbReference type="ARBA" id="ARBA00023015"/>
    </source>
</evidence>
<evidence type="ECO:0000313" key="5">
    <source>
        <dbReference type="EMBL" id="GGC52931.1"/>
    </source>
</evidence>
<dbReference type="SMART" id="SM00342">
    <property type="entry name" value="HTH_ARAC"/>
    <property type="match status" value="1"/>
</dbReference>
<keyword evidence="1" id="KW-0805">Transcription regulation</keyword>
<keyword evidence="2" id="KW-0238">DNA-binding</keyword>
<keyword evidence="6" id="KW-1185">Reference proteome</keyword>
<dbReference type="InterPro" id="IPR009057">
    <property type="entry name" value="Homeodomain-like_sf"/>
</dbReference>
<evidence type="ECO:0000259" key="4">
    <source>
        <dbReference type="PROSITE" id="PS01124"/>
    </source>
</evidence>
<name>A0ABQ1N3N1_9BACT</name>
<sequence>MPTKEPIDTIKYKITVAIEHQQLYKNPYLSLTYFAASLNVSYGMLSDIIKEEYGMGFRMYLNNIRISKVLEEIERHGTTLKVSDYARLVGFSSRVTFFNAFKSRMGISLMNYLTEIDKNNVLDILEENRTDKLDEEELRN</sequence>
<accession>A0ABQ1N3N1</accession>
<dbReference type="InterPro" id="IPR018060">
    <property type="entry name" value="HTH_AraC"/>
</dbReference>
<dbReference type="Gene3D" id="1.10.10.60">
    <property type="entry name" value="Homeodomain-like"/>
    <property type="match status" value="2"/>
</dbReference>
<protein>
    <recommendedName>
        <fullName evidence="4">HTH araC/xylS-type domain-containing protein</fullName>
    </recommendedName>
</protein>
<dbReference type="PROSITE" id="PS01124">
    <property type="entry name" value="HTH_ARAC_FAMILY_2"/>
    <property type="match status" value="1"/>
</dbReference>
<evidence type="ECO:0000313" key="6">
    <source>
        <dbReference type="Proteomes" id="UP000635885"/>
    </source>
</evidence>
<proteinExistence type="predicted"/>
<dbReference type="Pfam" id="PF12833">
    <property type="entry name" value="HTH_18"/>
    <property type="match status" value="1"/>
</dbReference>
<gene>
    <name evidence="5" type="ORF">GCM10010993_34210</name>
</gene>
<dbReference type="RefSeq" id="WP_188444329.1">
    <property type="nucleotide sequence ID" value="NZ_BMFD01000019.1"/>
</dbReference>
<evidence type="ECO:0000256" key="2">
    <source>
        <dbReference type="ARBA" id="ARBA00023125"/>
    </source>
</evidence>
<evidence type="ECO:0000256" key="3">
    <source>
        <dbReference type="ARBA" id="ARBA00023163"/>
    </source>
</evidence>
<reference evidence="6" key="1">
    <citation type="journal article" date="2019" name="Int. J. Syst. Evol. Microbiol.">
        <title>The Global Catalogue of Microorganisms (GCM) 10K type strain sequencing project: providing services to taxonomists for standard genome sequencing and annotation.</title>
        <authorList>
            <consortium name="The Broad Institute Genomics Platform"/>
            <consortium name="The Broad Institute Genome Sequencing Center for Infectious Disease"/>
            <person name="Wu L."/>
            <person name="Ma J."/>
        </authorList>
    </citation>
    <scope>NUCLEOTIDE SEQUENCE [LARGE SCALE GENOMIC DNA]</scope>
    <source>
        <strain evidence="6">CGMCC 1.12479</strain>
    </source>
</reference>
<dbReference type="EMBL" id="BMFD01000019">
    <property type="protein sequence ID" value="GGC52931.1"/>
    <property type="molecule type" value="Genomic_DNA"/>
</dbReference>
<comment type="caution">
    <text evidence="5">The sequence shown here is derived from an EMBL/GenBank/DDBJ whole genome shotgun (WGS) entry which is preliminary data.</text>
</comment>
<keyword evidence="3" id="KW-0804">Transcription</keyword>
<dbReference type="PANTHER" id="PTHR43280:SF2">
    <property type="entry name" value="HTH-TYPE TRANSCRIPTIONAL REGULATOR EXSA"/>
    <property type="match status" value="1"/>
</dbReference>
<dbReference type="SUPFAM" id="SSF46689">
    <property type="entry name" value="Homeodomain-like"/>
    <property type="match status" value="1"/>
</dbReference>
<feature type="domain" description="HTH araC/xylS-type" evidence="4">
    <location>
        <begin position="12"/>
        <end position="115"/>
    </location>
</feature>
<dbReference type="Proteomes" id="UP000635885">
    <property type="component" value="Unassembled WGS sequence"/>
</dbReference>